<comment type="caution">
    <text evidence="3">The sequence shown here is derived from an EMBL/GenBank/DDBJ whole genome shotgun (WGS) entry which is preliminary data.</text>
</comment>
<organism evidence="3 4">
    <name type="scientific">Mugilogobius chulae</name>
    <name type="common">yellowstripe goby</name>
    <dbReference type="NCBI Taxonomy" id="88201"/>
    <lineage>
        <taxon>Eukaryota</taxon>
        <taxon>Metazoa</taxon>
        <taxon>Chordata</taxon>
        <taxon>Craniata</taxon>
        <taxon>Vertebrata</taxon>
        <taxon>Euteleostomi</taxon>
        <taxon>Actinopterygii</taxon>
        <taxon>Neopterygii</taxon>
        <taxon>Teleostei</taxon>
        <taxon>Neoteleostei</taxon>
        <taxon>Acanthomorphata</taxon>
        <taxon>Gobiaria</taxon>
        <taxon>Gobiiformes</taxon>
        <taxon>Gobioidei</taxon>
        <taxon>Gobiidae</taxon>
        <taxon>Gobionellinae</taxon>
        <taxon>Mugilogobius</taxon>
    </lineage>
</organism>
<comment type="similarity">
    <text evidence="1">Belongs to the calycin superfamily. Lipocalin family.</text>
</comment>
<evidence type="ECO:0000313" key="3">
    <source>
        <dbReference type="EMBL" id="KAK7889283.1"/>
    </source>
</evidence>
<dbReference type="InterPro" id="IPR002345">
    <property type="entry name" value="Lipocalin"/>
</dbReference>
<evidence type="ECO:0000259" key="2">
    <source>
        <dbReference type="Pfam" id="PF00061"/>
    </source>
</evidence>
<feature type="domain" description="Lipocalin/cytosolic fatty-acid binding" evidence="2">
    <location>
        <begin position="109"/>
        <end position="251"/>
    </location>
</feature>
<dbReference type="Gene3D" id="2.40.128.20">
    <property type="match status" value="1"/>
</dbReference>
<accession>A0AAW0N1R7</accession>
<dbReference type="InterPro" id="IPR012674">
    <property type="entry name" value="Calycin"/>
</dbReference>
<dbReference type="AlphaFoldDB" id="A0AAW0N1R7"/>
<evidence type="ECO:0000256" key="1">
    <source>
        <dbReference type="ARBA" id="ARBA00006889"/>
    </source>
</evidence>
<dbReference type="InterPro" id="IPR000566">
    <property type="entry name" value="Lipocln_cytosolic_FA-bd_dom"/>
</dbReference>
<dbReference type="PANTHER" id="PTHR11430">
    <property type="entry name" value="LIPOCALIN"/>
    <property type="match status" value="1"/>
</dbReference>
<dbReference type="EMBL" id="JBBPFD010000018">
    <property type="protein sequence ID" value="KAK7889283.1"/>
    <property type="molecule type" value="Genomic_DNA"/>
</dbReference>
<reference evidence="4" key="1">
    <citation type="submission" date="2024-04" db="EMBL/GenBank/DDBJ databases">
        <title>Salinicola lusitanus LLJ914,a marine bacterium isolated from the Okinawa Trough.</title>
        <authorList>
            <person name="Li J."/>
        </authorList>
    </citation>
    <scope>NUCLEOTIDE SEQUENCE [LARGE SCALE GENOMIC DNA]</scope>
</reference>
<keyword evidence="4" id="KW-1185">Reference proteome</keyword>
<dbReference type="GO" id="GO:0036094">
    <property type="term" value="F:small molecule binding"/>
    <property type="evidence" value="ECO:0007669"/>
    <property type="project" value="InterPro"/>
</dbReference>
<name>A0AAW0N1R7_9GOBI</name>
<dbReference type="PRINTS" id="PR01254">
    <property type="entry name" value="PGNDSYNTHASE"/>
</dbReference>
<dbReference type="PANTHER" id="PTHR11430:SF32">
    <property type="entry name" value="CHLOROPLASTIC LIPOCALIN"/>
    <property type="match status" value="1"/>
</dbReference>
<dbReference type="Proteomes" id="UP001460270">
    <property type="component" value="Unassembled WGS sequence"/>
</dbReference>
<dbReference type="SUPFAM" id="SSF50814">
    <property type="entry name" value="Lipocalins"/>
    <property type="match status" value="1"/>
</dbReference>
<proteinExistence type="inferred from homology"/>
<gene>
    <name evidence="3" type="ORF">WMY93_024843</name>
</gene>
<sequence>METMPLRRHVPEAFLGKVQHLNGHEEATGRVEETAGSDVEKNNTCKGVELKLVFFSLPVVLIAPLLRFTANTRHDGRSHRCSGADPLLLQASAVFDPVQSDFNLDGMEGEWWLVSMASHCKEYIKDQKYYRPGLLTFTAKENGSFAVFYRSMWSNGTCYTVSTFAEKTNTPGEFTIKNGVLKESLKFISVKKNEYALIYSMKTEKETGTALEMYTLFARDKEPSQELPRQMKDFTRTKGISEKNTVILSPKQLRPECLTSS</sequence>
<dbReference type="Pfam" id="PF00061">
    <property type="entry name" value="Lipocalin"/>
    <property type="match status" value="1"/>
</dbReference>
<evidence type="ECO:0000313" key="4">
    <source>
        <dbReference type="Proteomes" id="UP001460270"/>
    </source>
</evidence>
<protein>
    <recommendedName>
        <fullName evidence="2">Lipocalin/cytosolic fatty-acid binding domain-containing protein</fullName>
    </recommendedName>
</protein>